<evidence type="ECO:0000313" key="3">
    <source>
        <dbReference type="Proteomes" id="UP000483362"/>
    </source>
</evidence>
<proteinExistence type="predicted"/>
<dbReference type="RefSeq" id="WP_154328670.1">
    <property type="nucleotide sequence ID" value="NZ_CP045696.1"/>
</dbReference>
<evidence type="ECO:0000313" key="2">
    <source>
        <dbReference type="EMBL" id="MSS17488.1"/>
    </source>
</evidence>
<protein>
    <submittedName>
        <fullName evidence="2">Uncharacterized protein</fullName>
    </submittedName>
</protein>
<name>A0A6L5XDU8_9BACT</name>
<evidence type="ECO:0000256" key="1">
    <source>
        <dbReference type="SAM" id="Phobius"/>
    </source>
</evidence>
<dbReference type="Proteomes" id="UP000483362">
    <property type="component" value="Unassembled WGS sequence"/>
</dbReference>
<gene>
    <name evidence="2" type="ORF">FYJ29_06930</name>
</gene>
<feature type="transmembrane region" description="Helical" evidence="1">
    <location>
        <begin position="90"/>
        <end position="116"/>
    </location>
</feature>
<accession>A0A6L5XDU8</accession>
<comment type="caution">
    <text evidence="2">The sequence shown here is derived from an EMBL/GenBank/DDBJ whole genome shotgun (WGS) entry which is preliminary data.</text>
</comment>
<sequence>MQISYYRCDNKTQPQQDKNVPASIFSFIQTKVFHHSENYYCTISFCLVPHCLVSGFLQMLGEKNKQMSYTGISVLPSRRKIMKKERSGKFLFVFFFELACISWLAISAFFAGQVLLGLK</sequence>
<dbReference type="EMBL" id="VULT01000009">
    <property type="protein sequence ID" value="MSS17488.1"/>
    <property type="molecule type" value="Genomic_DNA"/>
</dbReference>
<keyword evidence="1" id="KW-0812">Transmembrane</keyword>
<keyword evidence="1" id="KW-0472">Membrane</keyword>
<dbReference type="AlphaFoldDB" id="A0A6L5XDU8"/>
<keyword evidence="1" id="KW-1133">Transmembrane helix</keyword>
<reference evidence="2 3" key="1">
    <citation type="submission" date="2019-08" db="EMBL/GenBank/DDBJ databases">
        <title>In-depth cultivation of the pig gut microbiome towards novel bacterial diversity and tailored functional studies.</title>
        <authorList>
            <person name="Wylensek D."/>
            <person name="Hitch T.C.A."/>
            <person name="Clavel T."/>
        </authorList>
    </citation>
    <scope>NUCLEOTIDE SEQUENCE [LARGE SCALE GENOMIC DNA]</scope>
    <source>
        <strain evidence="2 3">Oil-RF-744-WCA-WT-10</strain>
    </source>
</reference>
<keyword evidence="3" id="KW-1185">Reference proteome</keyword>
<organism evidence="2 3">
    <name type="scientific">Sodaliphilus pleomorphus</name>
    <dbReference type="NCBI Taxonomy" id="2606626"/>
    <lineage>
        <taxon>Bacteria</taxon>
        <taxon>Pseudomonadati</taxon>
        <taxon>Bacteroidota</taxon>
        <taxon>Bacteroidia</taxon>
        <taxon>Bacteroidales</taxon>
        <taxon>Muribaculaceae</taxon>
        <taxon>Sodaliphilus</taxon>
    </lineage>
</organism>